<proteinExistence type="predicted"/>
<protein>
    <submittedName>
        <fullName evidence="2">Uncharacterized protein</fullName>
    </submittedName>
</protein>
<evidence type="ECO:0000313" key="3">
    <source>
        <dbReference type="Proteomes" id="UP000009186"/>
    </source>
</evidence>
<keyword evidence="1" id="KW-1133">Transmembrane helix</keyword>
<evidence type="ECO:0000313" key="2">
    <source>
        <dbReference type="EMBL" id="CCB70041.1"/>
    </source>
</evidence>
<feature type="transmembrane region" description="Helical" evidence="1">
    <location>
        <begin position="27"/>
        <end position="53"/>
    </location>
</feature>
<reference evidence="2 3" key="1">
    <citation type="journal article" date="2011" name="Appl. Environ. Microbiol.">
        <title>Complete genome sequence of the fish pathogen Flavobacterium branchiophilum.</title>
        <authorList>
            <consortium name="1:IP"/>
            <consortium name="Microbial Evolutionary Genomics,F-75015 Paris"/>
            <consortium name="France 2:CNRS"/>
            <consortium name="URA2171"/>
            <consortium name="F-75015 Paris,France 3:Unite de Virologie et Immunologie Mol."/>
            <consortium name="INRA,78352 Jouy en Josas Cedex"/>
            <consortium name="France. 4:Unite de Mathemathique"/>
            <consortium name="Informatique et Genome,INRA"/>
            <consortium name="78352 Jouy en Josas Cedex"/>
            <consortium name="France. 5:CEA/Genoscope"/>
            <consortium name="Evry"/>
            <consortium name="France"/>
            <person name="Touchon M."/>
            <person name="Barbier P."/>
            <person name="Bernardet J.F."/>
            <person name="Loux V."/>
            <person name="Vacherie B."/>
            <person name="Barbe V."/>
            <person name="Rocha E.P."/>
            <person name="Duchaud E."/>
        </authorList>
    </citation>
    <scope>NUCLEOTIDE SEQUENCE [LARGE SCALE GENOMIC DNA]</scope>
    <source>
        <strain evidence="2 3">FL-15</strain>
    </source>
</reference>
<evidence type="ECO:0000256" key="1">
    <source>
        <dbReference type="SAM" id="Phobius"/>
    </source>
</evidence>
<keyword evidence="1" id="KW-0472">Membrane</keyword>
<dbReference type="AlphaFoldDB" id="G2Z286"/>
<keyword evidence="3" id="KW-1185">Reference proteome</keyword>
<feature type="transmembrane region" description="Helical" evidence="1">
    <location>
        <begin position="65"/>
        <end position="82"/>
    </location>
</feature>
<gene>
    <name evidence="2" type="ordered locus">FBFL15_2008</name>
</gene>
<name>G2Z286_FLABF</name>
<dbReference type="EMBL" id="FQ859183">
    <property type="protein sequence ID" value="CCB70041.1"/>
    <property type="molecule type" value="Genomic_DNA"/>
</dbReference>
<dbReference type="HOGENOM" id="CLU_2436463_0_0_10"/>
<sequence>MKLLIYIQNYIYNVFYKRIGSNKHTSFSASLSIVTLIIIVIFLIIINLLSILFYKIDIIKDVNEWLIAITILLVYILIFYNLSKIFKKRK</sequence>
<accession>G2Z286</accession>
<dbReference type="Proteomes" id="UP000009186">
    <property type="component" value="Chromosome"/>
</dbReference>
<keyword evidence="1" id="KW-0812">Transmembrane</keyword>
<organism evidence="2 3">
    <name type="scientific">Flavobacterium branchiophilum (strain FL-15)</name>
    <dbReference type="NCBI Taxonomy" id="1034807"/>
    <lineage>
        <taxon>Bacteria</taxon>
        <taxon>Pseudomonadati</taxon>
        <taxon>Bacteroidota</taxon>
        <taxon>Flavobacteriia</taxon>
        <taxon>Flavobacteriales</taxon>
        <taxon>Flavobacteriaceae</taxon>
        <taxon>Flavobacterium</taxon>
    </lineage>
</organism>
<dbReference type="KEGG" id="fbr:FBFL15_2008"/>